<protein>
    <submittedName>
        <fullName evidence="3">Alpha\beta hydrolase</fullName>
    </submittedName>
</protein>
<evidence type="ECO:0000313" key="4">
    <source>
        <dbReference type="Proteomes" id="UP000031972"/>
    </source>
</evidence>
<dbReference type="InterPro" id="IPR000073">
    <property type="entry name" value="AB_hydrolase_1"/>
</dbReference>
<dbReference type="OrthoDB" id="9773293at2"/>
<sequence>MEFSCIQTNGITLHVGTAGKQDGPLAVLLHGFPELWYSWREQIDTLVEQGYRVVVPDQRGYNKSDKPLGEQAYVLDQLRDDVIGLIESFGHEKAVVIGHDWGGVVAWHLAGTRSEWVEKLVILNSPHPAVLKDTMKRKPVQFLKSLYVFFFQIPKLPEWLLQKNQFKRLKKALLSTSRPYAFTEKDLELYEEAWSRPGSLTAMINWYRALKAKQKQEDSPVITVPVQIIWGIQDTFLSLAIAEENEKQCSNVSTVLVDATHWVHIEQPKLVNNHMTTFLKGKNTVLNT</sequence>
<dbReference type="PATRIC" id="fig|220754.4.peg.3290"/>
<dbReference type="Proteomes" id="UP000031972">
    <property type="component" value="Unassembled WGS sequence"/>
</dbReference>
<proteinExistence type="predicted"/>
<dbReference type="Pfam" id="PF00561">
    <property type="entry name" value="Abhydrolase_1"/>
    <property type="match status" value="1"/>
</dbReference>
<accession>A0A0C2VIC4</accession>
<dbReference type="InterPro" id="IPR000639">
    <property type="entry name" value="Epox_hydrolase-like"/>
</dbReference>
<dbReference type="InterPro" id="IPR029058">
    <property type="entry name" value="AB_hydrolase_fold"/>
</dbReference>
<gene>
    <name evidence="3" type="ORF">KR50_32780</name>
</gene>
<dbReference type="PANTHER" id="PTHR43329">
    <property type="entry name" value="EPOXIDE HYDROLASE"/>
    <property type="match status" value="1"/>
</dbReference>
<keyword evidence="1 3" id="KW-0378">Hydrolase</keyword>
<dbReference type="PRINTS" id="PR00412">
    <property type="entry name" value="EPOXHYDRLASE"/>
</dbReference>
<comment type="caution">
    <text evidence="3">The sequence shown here is derived from an EMBL/GenBank/DDBJ whole genome shotgun (WGS) entry which is preliminary data.</text>
</comment>
<evidence type="ECO:0000259" key="2">
    <source>
        <dbReference type="Pfam" id="PF00561"/>
    </source>
</evidence>
<name>A0A0C2VIC4_9BACL</name>
<dbReference type="AlphaFoldDB" id="A0A0C2VIC4"/>
<dbReference type="PRINTS" id="PR00111">
    <property type="entry name" value="ABHYDROLASE"/>
</dbReference>
<dbReference type="EMBL" id="JXRR01000021">
    <property type="protein sequence ID" value="KIL43758.1"/>
    <property type="molecule type" value="Genomic_DNA"/>
</dbReference>
<evidence type="ECO:0000313" key="3">
    <source>
        <dbReference type="EMBL" id="KIL43758.1"/>
    </source>
</evidence>
<dbReference type="RefSeq" id="WP_041060869.1">
    <property type="nucleotide sequence ID" value="NZ_JXRR01000021.1"/>
</dbReference>
<evidence type="ECO:0000256" key="1">
    <source>
        <dbReference type="ARBA" id="ARBA00022801"/>
    </source>
</evidence>
<organism evidence="3 4">
    <name type="scientific">Jeotgalibacillus campisalis</name>
    <dbReference type="NCBI Taxonomy" id="220754"/>
    <lineage>
        <taxon>Bacteria</taxon>
        <taxon>Bacillati</taxon>
        <taxon>Bacillota</taxon>
        <taxon>Bacilli</taxon>
        <taxon>Bacillales</taxon>
        <taxon>Caryophanaceae</taxon>
        <taxon>Jeotgalibacillus</taxon>
    </lineage>
</organism>
<feature type="domain" description="AB hydrolase-1" evidence="2">
    <location>
        <begin position="27"/>
        <end position="268"/>
    </location>
</feature>
<dbReference type="GO" id="GO:0016787">
    <property type="term" value="F:hydrolase activity"/>
    <property type="evidence" value="ECO:0007669"/>
    <property type="project" value="UniProtKB-KW"/>
</dbReference>
<keyword evidence="4" id="KW-1185">Reference proteome</keyword>
<dbReference type="SUPFAM" id="SSF53474">
    <property type="entry name" value="alpha/beta-Hydrolases"/>
    <property type="match status" value="1"/>
</dbReference>
<dbReference type="Gene3D" id="3.40.50.1820">
    <property type="entry name" value="alpha/beta hydrolase"/>
    <property type="match status" value="1"/>
</dbReference>
<reference evidence="3 4" key="1">
    <citation type="submission" date="2015-01" db="EMBL/GenBank/DDBJ databases">
        <title>Jeotgalibacillus campisalis genome sequencing.</title>
        <authorList>
            <person name="Goh K.M."/>
            <person name="Chan K.-G."/>
            <person name="Yaakop A.S."/>
            <person name="Ee R."/>
            <person name="Gan H.M."/>
            <person name="Chan C.S."/>
        </authorList>
    </citation>
    <scope>NUCLEOTIDE SEQUENCE [LARGE SCALE GENOMIC DNA]</scope>
    <source>
        <strain evidence="3 4">SF-57</strain>
    </source>
</reference>